<dbReference type="PRINTS" id="PR00463">
    <property type="entry name" value="EP450I"/>
</dbReference>
<keyword evidence="1" id="KW-0479">Metal-binding</keyword>
<proteinExistence type="predicted"/>
<keyword evidence="1" id="KW-0408">Iron</keyword>
<dbReference type="CDD" id="cd11051">
    <property type="entry name" value="CYP59-like"/>
    <property type="match status" value="1"/>
</dbReference>
<feature type="region of interest" description="Disordered" evidence="2">
    <location>
        <begin position="447"/>
        <end position="469"/>
    </location>
</feature>
<evidence type="ECO:0000256" key="1">
    <source>
        <dbReference type="PIRSR" id="PIRSR602401-1"/>
    </source>
</evidence>
<feature type="compositionally biased region" description="Polar residues" evidence="2">
    <location>
        <begin position="447"/>
        <end position="460"/>
    </location>
</feature>
<evidence type="ECO:0000313" key="5">
    <source>
        <dbReference type="Proteomes" id="UP000472372"/>
    </source>
</evidence>
<feature type="binding site" description="axial binding residue" evidence="1">
    <location>
        <position position="479"/>
    </location>
    <ligand>
        <name>heme</name>
        <dbReference type="ChEBI" id="CHEBI:30413"/>
    </ligand>
    <ligandPart>
        <name>Fe</name>
        <dbReference type="ChEBI" id="CHEBI:18248"/>
    </ligandPart>
</feature>
<evidence type="ECO:0000256" key="2">
    <source>
        <dbReference type="SAM" id="MobiDB-lite"/>
    </source>
</evidence>
<evidence type="ECO:0000313" key="4">
    <source>
        <dbReference type="EMBL" id="CAE7201436.1"/>
    </source>
</evidence>
<feature type="chain" id="PRO_5043534563" evidence="3">
    <location>
        <begin position="19"/>
        <end position="556"/>
    </location>
</feature>
<dbReference type="InterPro" id="IPR036396">
    <property type="entry name" value="Cyt_P450_sf"/>
</dbReference>
<dbReference type="Proteomes" id="UP000472372">
    <property type="component" value="Chromosome 8"/>
</dbReference>
<dbReference type="Gene3D" id="1.10.630.10">
    <property type="entry name" value="Cytochrome P450"/>
    <property type="match status" value="1"/>
</dbReference>
<keyword evidence="1" id="KW-0349">Heme</keyword>
<dbReference type="InterPro" id="IPR050121">
    <property type="entry name" value="Cytochrome_P450_monoxygenase"/>
</dbReference>
<dbReference type="InterPro" id="IPR001128">
    <property type="entry name" value="Cyt_P450"/>
</dbReference>
<reference evidence="4" key="1">
    <citation type="submission" date="2021-02" db="EMBL/GenBank/DDBJ databases">
        <authorList>
            <person name="Syme A R."/>
            <person name="Syme A R."/>
            <person name="Moolhuijzen P."/>
        </authorList>
    </citation>
    <scope>NUCLEOTIDE SEQUENCE</scope>
    <source>
        <strain evidence="4">W1-1</strain>
    </source>
</reference>
<dbReference type="PRINTS" id="PR00385">
    <property type="entry name" value="P450"/>
</dbReference>
<dbReference type="PANTHER" id="PTHR24305">
    <property type="entry name" value="CYTOCHROME P450"/>
    <property type="match status" value="1"/>
</dbReference>
<evidence type="ECO:0000256" key="3">
    <source>
        <dbReference type="SAM" id="SignalP"/>
    </source>
</evidence>
<dbReference type="Pfam" id="PF00067">
    <property type="entry name" value="p450"/>
    <property type="match status" value="1"/>
</dbReference>
<dbReference type="AlphaFoldDB" id="A0A6S6WBM7"/>
<dbReference type="InterPro" id="IPR002401">
    <property type="entry name" value="Cyt_P450_E_grp-I"/>
</dbReference>
<dbReference type="GO" id="GO:0016705">
    <property type="term" value="F:oxidoreductase activity, acting on paired donors, with incorporation or reduction of molecular oxygen"/>
    <property type="evidence" value="ECO:0007669"/>
    <property type="project" value="InterPro"/>
</dbReference>
<organism evidence="4 5">
    <name type="scientific">Pyrenophora teres f. teres</name>
    <dbReference type="NCBI Taxonomy" id="97479"/>
    <lineage>
        <taxon>Eukaryota</taxon>
        <taxon>Fungi</taxon>
        <taxon>Dikarya</taxon>
        <taxon>Ascomycota</taxon>
        <taxon>Pezizomycotina</taxon>
        <taxon>Dothideomycetes</taxon>
        <taxon>Pleosporomycetidae</taxon>
        <taxon>Pleosporales</taxon>
        <taxon>Pleosporineae</taxon>
        <taxon>Pleosporaceae</taxon>
        <taxon>Pyrenophora</taxon>
    </lineage>
</organism>
<feature type="signal peptide" evidence="3">
    <location>
        <begin position="1"/>
        <end position="18"/>
    </location>
</feature>
<dbReference type="PANTHER" id="PTHR24305:SF222">
    <property type="entry name" value="CYTOCHROME P450 MONOOXYGENASE STCS"/>
    <property type="match status" value="1"/>
</dbReference>
<comment type="cofactor">
    <cofactor evidence="1">
        <name>heme</name>
        <dbReference type="ChEBI" id="CHEBI:30413"/>
    </cofactor>
</comment>
<protein>
    <submittedName>
        <fullName evidence="4">Cytochrome P450 52A11</fullName>
    </submittedName>
</protein>
<dbReference type="EMBL" id="HG992984">
    <property type="protein sequence ID" value="CAE7201436.1"/>
    <property type="molecule type" value="Genomic_DNA"/>
</dbReference>
<accession>A0A6S6WBM7</accession>
<gene>
    <name evidence="4" type="ORF">PTTW11_08845</name>
</gene>
<dbReference type="GO" id="GO:0020037">
    <property type="term" value="F:heme binding"/>
    <property type="evidence" value="ECO:0007669"/>
    <property type="project" value="InterPro"/>
</dbReference>
<dbReference type="GO" id="GO:0005506">
    <property type="term" value="F:iron ion binding"/>
    <property type="evidence" value="ECO:0007669"/>
    <property type="project" value="InterPro"/>
</dbReference>
<dbReference type="GO" id="GO:0004497">
    <property type="term" value="F:monooxygenase activity"/>
    <property type="evidence" value="ECO:0007669"/>
    <property type="project" value="InterPro"/>
</dbReference>
<keyword evidence="3" id="KW-0732">Signal</keyword>
<dbReference type="SUPFAM" id="SSF48264">
    <property type="entry name" value="Cytochrome P450"/>
    <property type="match status" value="1"/>
</dbReference>
<sequence>MSAPIYAVIALILPVAWLLHQQLSQWRFKRFAHIPTKLKSNFLFGHLGYITAEMRKLGSTVHPDYALENIWKAQGYPEFIFFDTRPLQFPLLLVTSHEIAEQISRASKTQPYSVDKSPTVQAGVGGLIGKFSLLTGNGEIWRGLRKTFNPGFAPQHLLSLLPVIIDKTYIFVDKLDDLAKSGLAIEMEPCCTNVTFDIISQVITNIDCKAQAANDEAHAIVRHFRSLKALYNQESGLTASWLNLPKTFMKYIYTKRLDDALKKCILDKYAETKVNDKLKPKETKDVSVLALALQDIEEMTPHILQSTADQVKTFLFAGHDTTSILLQRLFYALSIHPRCLAKIRAEHDAIFGDADPRQVFLDQADETMQALKYTSACIKEGLRLWPPAGSARMSHNGFKIRTSEGDDVCVDGTIIYNCHWIIHRDPNVYGETAEDFVPERWFGDVDTSSATANDDGSSAGDSKLPSGAWRPFERGPRNCIGQELANIEVRIILACVMRRYDFVKVGLGEVETDSEGKPIVDEKGKYKTKSDLPNTISVTARPMDKTIMRVKIRDMV</sequence>
<name>A0A6S6WBM7_9PLEO</name>